<reference evidence="1" key="2">
    <citation type="submission" date="2020-07" db="EMBL/GenBank/DDBJ databases">
        <title>Genome of starter culture bacteria Kocuria salsicia reveals its technological properties and safety for usage in meat industry.</title>
        <authorList>
            <person name="Michael M."/>
            <person name="Konstantin K."/>
            <person name="Evgenii K."/>
            <person name="Galina S."/>
            <person name="Oksana K."/>
            <person name="Andrei L."/>
        </authorList>
    </citation>
    <scope>NUCLEOTIDE SEQUENCE [LARGE SCALE GENOMIC DNA]</scope>
    <source>
        <strain evidence="1">80</strain>
    </source>
</reference>
<reference evidence="1" key="1">
    <citation type="submission" date="2017-08" db="EMBL/GenBank/DDBJ databases">
        <authorList>
            <person name="Minaev M."/>
            <person name="Kurbakov K.A."/>
            <person name="Solodovnikova G.I."/>
            <person name="Kuznetsova O.A."/>
            <person name="Lisitsyn A.B."/>
        </authorList>
    </citation>
    <scope>NUCLEOTIDE SEQUENCE</scope>
    <source>
        <strain evidence="1">80</strain>
    </source>
</reference>
<evidence type="ECO:0008006" key="3">
    <source>
        <dbReference type="Google" id="ProtNLM"/>
    </source>
</evidence>
<sequence>MSVNASTTIKAPVDTVLKTFVDEAFVRHVSDRAGTELESFEVNGDTSTAFTATTVRSMGADKLPDVVQKFVKGGVKLTQVDTYDAPAADGSRTVRTEIKAGGLPVGATAQQSIKPLGENETSVDVTGEVQANIPLVGKKIAAAAEPYIGKALTLQAREAEAWISKG</sequence>
<dbReference type="InterPro" id="IPR019639">
    <property type="entry name" value="DUF2505"/>
</dbReference>
<dbReference type="EMBL" id="CP059343">
    <property type="protein sequence ID" value="QMS56670.1"/>
    <property type="molecule type" value="Genomic_DNA"/>
</dbReference>
<dbReference type="Pfam" id="PF10698">
    <property type="entry name" value="DUF2505"/>
    <property type="match status" value="1"/>
</dbReference>
<dbReference type="KEGG" id="kvr:CIB50_0001384"/>
<organism evidence="1 2">
    <name type="scientific">Kocuria varians</name>
    <name type="common">Micrococcus varians</name>
    <dbReference type="NCBI Taxonomy" id="1272"/>
    <lineage>
        <taxon>Bacteria</taxon>
        <taxon>Bacillati</taxon>
        <taxon>Actinomycetota</taxon>
        <taxon>Actinomycetes</taxon>
        <taxon>Micrococcales</taxon>
        <taxon>Micrococcaceae</taxon>
        <taxon>Kocuria</taxon>
    </lineage>
</organism>
<keyword evidence="2" id="KW-1185">Reference proteome</keyword>
<protein>
    <recommendedName>
        <fullName evidence="3">Proteinase inhibitor I25 cystatin</fullName>
    </recommendedName>
</protein>
<dbReference type="AlphaFoldDB" id="A0A7D7KYQ5"/>
<accession>A0A7D7KYQ5</accession>
<proteinExistence type="predicted"/>
<name>A0A7D7KYQ5_KOCVA</name>
<dbReference type="RefSeq" id="WP_094393597.1">
    <property type="nucleotide sequence ID" value="NZ_CP059343.1"/>
</dbReference>
<dbReference type="Proteomes" id="UP000216825">
    <property type="component" value="Chromosome"/>
</dbReference>
<evidence type="ECO:0000313" key="2">
    <source>
        <dbReference type="Proteomes" id="UP000216825"/>
    </source>
</evidence>
<dbReference type="SUPFAM" id="SSF55961">
    <property type="entry name" value="Bet v1-like"/>
    <property type="match status" value="1"/>
</dbReference>
<evidence type="ECO:0000313" key="1">
    <source>
        <dbReference type="EMBL" id="QMS56670.1"/>
    </source>
</evidence>
<gene>
    <name evidence="1" type="ORF">CIB50_0001384</name>
</gene>